<feature type="chain" id="PRO_5033062002" description="Outer membrane protein beta-barrel domain-containing protein" evidence="1">
    <location>
        <begin position="20"/>
        <end position="178"/>
    </location>
</feature>
<feature type="signal peptide" evidence="1">
    <location>
        <begin position="1"/>
        <end position="19"/>
    </location>
</feature>
<sequence length="178" mass="20118">MKIKIILLFLFLSNAVIFSQIQFSAGTFVGATSFSSTSPSVGGFATGLFIETDTPLFEEVFPRIAFTFMKDINALLPNNRNPYYPSMLTFSFKGVTSQYFDSKIFLEESIGLMTLNDRTFVDKNSWEYGLSLSFLAGYDLRNFNLKGLKTGIAVDYGLTFTGTFPTYLNFIIQFHYTF</sequence>
<dbReference type="AlphaFoldDB" id="A0A832DKF8"/>
<name>A0A832DKF8_9BACT</name>
<proteinExistence type="predicted"/>
<reference evidence="2" key="1">
    <citation type="journal article" date="2020" name="mSystems">
        <title>Genome- and Community-Level Interaction Insights into Carbon Utilization and Element Cycling Functions of Hydrothermarchaeota in Hydrothermal Sediment.</title>
        <authorList>
            <person name="Zhou Z."/>
            <person name="Liu Y."/>
            <person name="Xu W."/>
            <person name="Pan J."/>
            <person name="Luo Z.H."/>
            <person name="Li M."/>
        </authorList>
    </citation>
    <scope>NUCLEOTIDE SEQUENCE [LARGE SCALE GENOMIC DNA]</scope>
    <source>
        <strain evidence="2">SpSt-500</strain>
    </source>
</reference>
<comment type="caution">
    <text evidence="2">The sequence shown here is derived from an EMBL/GenBank/DDBJ whole genome shotgun (WGS) entry which is preliminary data.</text>
</comment>
<keyword evidence="1" id="KW-0732">Signal</keyword>
<gene>
    <name evidence="2" type="ORF">ENS56_08595</name>
</gene>
<accession>A0A832DKF8</accession>
<evidence type="ECO:0000256" key="1">
    <source>
        <dbReference type="SAM" id="SignalP"/>
    </source>
</evidence>
<evidence type="ECO:0000313" key="2">
    <source>
        <dbReference type="EMBL" id="HGT48080.1"/>
    </source>
</evidence>
<protein>
    <recommendedName>
        <fullName evidence="3">Outer membrane protein beta-barrel domain-containing protein</fullName>
    </recommendedName>
</protein>
<dbReference type="EMBL" id="DSVI01000010">
    <property type="protein sequence ID" value="HGT48080.1"/>
    <property type="molecule type" value="Genomic_DNA"/>
</dbReference>
<evidence type="ECO:0008006" key="3">
    <source>
        <dbReference type="Google" id="ProtNLM"/>
    </source>
</evidence>
<organism evidence="2">
    <name type="scientific">Ignavibacterium album</name>
    <dbReference type="NCBI Taxonomy" id="591197"/>
    <lineage>
        <taxon>Bacteria</taxon>
        <taxon>Pseudomonadati</taxon>
        <taxon>Ignavibacteriota</taxon>
        <taxon>Ignavibacteria</taxon>
        <taxon>Ignavibacteriales</taxon>
        <taxon>Ignavibacteriaceae</taxon>
        <taxon>Ignavibacterium</taxon>
    </lineage>
</organism>